<proteinExistence type="predicted"/>
<comment type="caution">
    <text evidence="1">The sequence shown here is derived from an EMBL/GenBank/DDBJ whole genome shotgun (WGS) entry which is preliminary data.</text>
</comment>
<dbReference type="Gene3D" id="3.20.20.80">
    <property type="entry name" value="Glycosidases"/>
    <property type="match status" value="1"/>
</dbReference>
<evidence type="ECO:0000313" key="1">
    <source>
        <dbReference type="EMBL" id="MXV60483.1"/>
    </source>
</evidence>
<gene>
    <name evidence="1" type="ORF">GS429_00035</name>
</gene>
<dbReference type="RefSeq" id="WP_160061474.1">
    <property type="nucleotide sequence ID" value="NZ_WUYX01000002.1"/>
</dbReference>
<dbReference type="Proteomes" id="UP000434101">
    <property type="component" value="Unassembled WGS sequence"/>
</dbReference>
<dbReference type="InterPro" id="IPR017853">
    <property type="entry name" value="GH"/>
</dbReference>
<name>A0A6B0VGI4_9EURY</name>
<organism evidence="1 2">
    <name type="scientific">Natronorubrum halalkaliphilum</name>
    <dbReference type="NCBI Taxonomy" id="2691917"/>
    <lineage>
        <taxon>Archaea</taxon>
        <taxon>Methanobacteriati</taxon>
        <taxon>Methanobacteriota</taxon>
        <taxon>Stenosarchaea group</taxon>
        <taxon>Halobacteria</taxon>
        <taxon>Halobacteriales</taxon>
        <taxon>Natrialbaceae</taxon>
        <taxon>Natronorubrum</taxon>
    </lineage>
</organism>
<dbReference type="SUPFAM" id="SSF51445">
    <property type="entry name" value="(Trans)glycosidases"/>
    <property type="match status" value="1"/>
</dbReference>
<evidence type="ECO:0000313" key="2">
    <source>
        <dbReference type="Proteomes" id="UP000434101"/>
    </source>
</evidence>
<dbReference type="OrthoDB" id="209798at2157"/>
<sequence>MSDDLERGTSYFGVRNVEHAERDLERFDEAGLNAVLHTFSERDYEYYQGTMERIVEKSHDRGFTVYVNPWGVGRVFGGEAVSEFIGRRADARQVLSTGEGVPAACFSNPTFRRFVRNWTKAAVETGADVVFWDEPHWFIADWADISVPETAWTCHCEHCQRAFEAQYGESLPTDPTPQTDAFREDMLLEFLDEMMELVHGLGARNAVCLLPREDTEHGLSDWESLAANEFLDIFATDPYWAAFPHATGPESFVGEYTDRVVSLANEHDVDSQIWIQGFRLDDEPSTIEAVKTATETAVEGGVDSVFMWGYDGCRSISSIACDDPDAVWNAYLETVPSS</sequence>
<accession>A0A6B0VGI4</accession>
<protein>
    <submittedName>
        <fullName evidence="1">Uncharacterized protein</fullName>
    </submittedName>
</protein>
<dbReference type="AlphaFoldDB" id="A0A6B0VGI4"/>
<dbReference type="EMBL" id="WUYX01000002">
    <property type="protein sequence ID" value="MXV60483.1"/>
    <property type="molecule type" value="Genomic_DNA"/>
</dbReference>
<reference evidence="1 2" key="1">
    <citation type="submission" date="2020-01" db="EMBL/GenBank/DDBJ databases">
        <title>Natronorubrum sp. JWXQ-INN 674 isolated from Inner Mongolia Autonomous Region of China.</title>
        <authorList>
            <person name="Xue Q."/>
        </authorList>
    </citation>
    <scope>NUCLEOTIDE SEQUENCE [LARGE SCALE GENOMIC DNA]</scope>
    <source>
        <strain evidence="1 2">JWXQ-INN-674</strain>
    </source>
</reference>
<keyword evidence="2" id="KW-1185">Reference proteome</keyword>